<proteinExistence type="predicted"/>
<dbReference type="PANTHER" id="PTHR46480">
    <property type="entry name" value="F20B24.22"/>
    <property type="match status" value="1"/>
</dbReference>
<evidence type="ECO:0000256" key="7">
    <source>
        <dbReference type="ARBA" id="ARBA00023065"/>
    </source>
</evidence>
<evidence type="ECO:0000313" key="13">
    <source>
        <dbReference type="EMBL" id="ESP05324.1"/>
    </source>
</evidence>
<dbReference type="CTD" id="20247484"/>
<evidence type="ECO:0000256" key="3">
    <source>
        <dbReference type="ARBA" id="ARBA00022475"/>
    </source>
</evidence>
<keyword evidence="6 12" id="KW-1133">Transmembrane helix</keyword>
<name>V4AM99_LOTGI</name>
<dbReference type="KEGG" id="lgi:LOTGIDRAFT_227961"/>
<dbReference type="Proteomes" id="UP000030746">
    <property type="component" value="Unassembled WGS sequence"/>
</dbReference>
<evidence type="ECO:0000256" key="8">
    <source>
        <dbReference type="ARBA" id="ARBA00023136"/>
    </source>
</evidence>
<evidence type="ECO:0000313" key="14">
    <source>
        <dbReference type="Proteomes" id="UP000030746"/>
    </source>
</evidence>
<keyword evidence="8 12" id="KW-0472">Membrane</keyword>
<keyword evidence="3" id="KW-1003">Cell membrane</keyword>
<reference evidence="13 14" key="1">
    <citation type="journal article" date="2013" name="Nature">
        <title>Insights into bilaterian evolution from three spiralian genomes.</title>
        <authorList>
            <person name="Simakov O."/>
            <person name="Marletaz F."/>
            <person name="Cho S.J."/>
            <person name="Edsinger-Gonzales E."/>
            <person name="Havlak P."/>
            <person name="Hellsten U."/>
            <person name="Kuo D.H."/>
            <person name="Larsson T."/>
            <person name="Lv J."/>
            <person name="Arendt D."/>
            <person name="Savage R."/>
            <person name="Osoegawa K."/>
            <person name="de Jong P."/>
            <person name="Grimwood J."/>
            <person name="Chapman J.A."/>
            <person name="Shapiro H."/>
            <person name="Aerts A."/>
            <person name="Otillar R.P."/>
            <person name="Terry A.Y."/>
            <person name="Boore J.L."/>
            <person name="Grigoriev I.V."/>
            <person name="Lindberg D.R."/>
            <person name="Seaver E.C."/>
            <person name="Weisblat D.A."/>
            <person name="Putnam N.H."/>
            <person name="Rokhsar D.S."/>
        </authorList>
    </citation>
    <scope>NUCLEOTIDE SEQUENCE [LARGE SCALE GENOMIC DNA]</scope>
</reference>
<gene>
    <name evidence="13" type="ORF">LOTGIDRAFT_227961</name>
</gene>
<keyword evidence="10" id="KW-0175">Coiled coil</keyword>
<feature type="region of interest" description="Disordered" evidence="11">
    <location>
        <begin position="334"/>
        <end position="365"/>
    </location>
</feature>
<keyword evidence="7" id="KW-0406">Ion transport</keyword>
<dbReference type="GO" id="GO:0005886">
    <property type="term" value="C:plasma membrane"/>
    <property type="evidence" value="ECO:0007669"/>
    <property type="project" value="UniProtKB-SubCell"/>
</dbReference>
<accession>V4AM99</accession>
<evidence type="ECO:0000256" key="11">
    <source>
        <dbReference type="SAM" id="MobiDB-lite"/>
    </source>
</evidence>
<comment type="subcellular location">
    <subcellularLocation>
        <location evidence="1">Cell membrane</location>
        <topology evidence="1">Multi-pass membrane protein</topology>
    </subcellularLocation>
</comment>
<dbReference type="RefSeq" id="XP_009043869.1">
    <property type="nucleotide sequence ID" value="XM_009045621.1"/>
</dbReference>
<protein>
    <recommendedName>
        <fullName evidence="15">Ion transport domain-containing protein</fullName>
    </recommendedName>
</protein>
<evidence type="ECO:0000256" key="9">
    <source>
        <dbReference type="ARBA" id="ARBA00023303"/>
    </source>
</evidence>
<keyword evidence="2" id="KW-0813">Transport</keyword>
<evidence type="ECO:0000256" key="5">
    <source>
        <dbReference type="ARBA" id="ARBA00022882"/>
    </source>
</evidence>
<feature type="coiled-coil region" evidence="10">
    <location>
        <begin position="180"/>
        <end position="214"/>
    </location>
</feature>
<evidence type="ECO:0000256" key="1">
    <source>
        <dbReference type="ARBA" id="ARBA00004651"/>
    </source>
</evidence>
<dbReference type="EMBL" id="KB199650">
    <property type="protein sequence ID" value="ESP05324.1"/>
    <property type="molecule type" value="Genomic_DNA"/>
</dbReference>
<dbReference type="GO" id="GO:0030171">
    <property type="term" value="F:voltage-gated proton channel activity"/>
    <property type="evidence" value="ECO:0007669"/>
    <property type="project" value="InterPro"/>
</dbReference>
<dbReference type="AlphaFoldDB" id="V4AM99"/>
<sequence>MDTRTSDWWRSCMGRLESKLYGVCIETSVITLTTISVLAVTGELLIGLKIIQEPPDNGKKIEEKTQRTNSTSEKNDYVQGEDNLTLNIFIANCVFRYTSLVIAALFLLEICLKILARGRSFFVFPWQIFDGLVILVTFGIEITFIFVKLPEPYWEAMTYVVILRYWRIPPVCNIRANVRLIEFNQELESWRAAKQKVDEKCKNLQYELDKIKIENMGINKTNGHIPGVKEIEDKGMSFLILFYDSMLLSTCATGQQEKKILENIPLRFSGFTDKQIEGLTLNGIIKTSHQNSHNTTQIEDETDSKIVRENKNNVNKMDIAIKVKSVNFDMSFKNEISGSPSPSRKRPTESTKINRYQRTDSESSISYEAAEEEVVVQIENAIQSELQNSDDGVYLISDDSEVKDSYAYVNGSFDDEIDDLVLRKDLQVMADIDGTKTYRSADGIPMTSL</sequence>
<dbReference type="InterPro" id="IPR031846">
    <property type="entry name" value="Hvcn1"/>
</dbReference>
<evidence type="ECO:0000256" key="2">
    <source>
        <dbReference type="ARBA" id="ARBA00022448"/>
    </source>
</evidence>
<dbReference type="GO" id="GO:0034702">
    <property type="term" value="C:monoatomic ion channel complex"/>
    <property type="evidence" value="ECO:0007669"/>
    <property type="project" value="UniProtKB-KW"/>
</dbReference>
<keyword evidence="14" id="KW-1185">Reference proteome</keyword>
<evidence type="ECO:0000256" key="10">
    <source>
        <dbReference type="SAM" id="Coils"/>
    </source>
</evidence>
<dbReference type="Gene3D" id="1.20.120.350">
    <property type="entry name" value="Voltage-gated potassium channels. Chain C"/>
    <property type="match status" value="1"/>
</dbReference>
<dbReference type="PANTHER" id="PTHR46480:SF1">
    <property type="entry name" value="VOLTAGE-GATED HYDROGEN CHANNEL 1"/>
    <property type="match status" value="1"/>
</dbReference>
<dbReference type="InterPro" id="IPR027359">
    <property type="entry name" value="Volt_channel_dom_sf"/>
</dbReference>
<dbReference type="HOGENOM" id="CLU_625928_0_0_1"/>
<feature type="transmembrane region" description="Helical" evidence="12">
    <location>
        <begin position="94"/>
        <end position="116"/>
    </location>
</feature>
<evidence type="ECO:0000256" key="12">
    <source>
        <dbReference type="SAM" id="Phobius"/>
    </source>
</evidence>
<evidence type="ECO:0008006" key="15">
    <source>
        <dbReference type="Google" id="ProtNLM"/>
    </source>
</evidence>
<organism evidence="13 14">
    <name type="scientific">Lottia gigantea</name>
    <name type="common">Giant owl limpet</name>
    <dbReference type="NCBI Taxonomy" id="225164"/>
    <lineage>
        <taxon>Eukaryota</taxon>
        <taxon>Metazoa</taxon>
        <taxon>Spiralia</taxon>
        <taxon>Lophotrochozoa</taxon>
        <taxon>Mollusca</taxon>
        <taxon>Gastropoda</taxon>
        <taxon>Patellogastropoda</taxon>
        <taxon>Lottioidea</taxon>
        <taxon>Lottiidae</taxon>
        <taxon>Lottia</taxon>
    </lineage>
</organism>
<dbReference type="OMA" id="RDDSTNC"/>
<evidence type="ECO:0000256" key="6">
    <source>
        <dbReference type="ARBA" id="ARBA00022989"/>
    </source>
</evidence>
<feature type="transmembrane region" description="Helical" evidence="12">
    <location>
        <begin position="128"/>
        <end position="147"/>
    </location>
</feature>
<dbReference type="OrthoDB" id="427456at2759"/>
<keyword evidence="9" id="KW-0407">Ion channel</keyword>
<keyword evidence="5" id="KW-0851">Voltage-gated channel</keyword>
<dbReference type="GeneID" id="20247484"/>
<keyword evidence="4 12" id="KW-0812">Transmembrane</keyword>
<evidence type="ECO:0000256" key="4">
    <source>
        <dbReference type="ARBA" id="ARBA00022692"/>
    </source>
</evidence>
<feature type="transmembrane region" description="Helical" evidence="12">
    <location>
        <begin position="20"/>
        <end position="40"/>
    </location>
</feature>